<sequence length="2374" mass="268878">MVFDAKDARDDKGLNAIPHLNGHNYSVWESMMTLFLNSRGLLNVCTTVPVLPESEEAKSMNAITLFHIASTIDKLIYNSVFKLNPGATAYKIWNILKDKYAKRSVFSTGRVWRQWDKILCTGTLMDYIERTCDCLGEFKNIGIDVTHEIFAACIISRVTEAKPLLMETLAADEETVSDSFRLLEKLRGIATHELNTIADDTTHKKSEHSAGSSTALASGLFPQKRKKVEKEDKDWECTNGRHDPNATHSRKKCWEENPHLKPKRFRPSTSNVTTAKATVTQTAETQPQQSTSTSDDVNDNAVPSFAYGTGTQSSMKIKLTAILDSGASSHMLNSLDFFIDTKPVYIFVITGDGKTRKELVATKIGTALIQVANNKIITLKNALYVENLTRNLVSFSQLLDEKVLIKRQKQVYEVISNDNDKLFNLNLTNQLFEIDGDISPVYQKSWAMVKTTDNLSGFTKWHNRLGHASKDRLKVVVPEGENLIKDKCCNSCMKGKMTRKSFKHHFDKTTEVLEVVHGDLVGPITPTSNGGGKYFLTLVDQHTGFINITILKEKSDTPDAINKFKIFYENQTGKRIKKLITDGGGEFCNKTLSSILEANGIQHNVAPPYTPQQNGIAERANRTILDMTRCILLHSKMASEWWAEAVKTSCAMTNCLPTLSKGRQSPIELLFGKKPNVQIFRPFGCKVWALKPEVYHERKFDSLAWEGILIGYSNDYSTYKVLRVDDRKIINIKHVHFEEDIFPGFGALHKSQNNLNLSNDQPIFHQSESLPENNADTSEETDDDYAQKLFEEEVSSEKETSEGEKIINSSINAANILNYSRRTALMTGTPKTHNAAMKSDEIEDWKKAEQKEYQNMKDHDAWLVRMKKAYDSPIASTWAFRKKLGANNEVVEFKARICAQGFRQTYGFDYHAKYAPTGKPASLRLLMSFAINNDLKIHQLDVRSAFLTCPLEDKVTLLPPPGYEGPQNTVFELKKAVYGLRQAPLVWYKRLSTFLKSIQFNISVSDPCVFWRAESSGRPSTWIYIHVDDLVIISKDPLIFKNEIEKEFAIKYMGDAEFLLGMNIIRKEDSVTINQLQYVERKLVQFNLQNEHLASCPLDPKGKMNKATQEDQDALKKLGYNYRSIVGSLNYLSILTRPDISYAVSALSQFLESPGLSHYNAAIQVFRYISGTREMGLTFKKEKESELKAYVDADWGNCLVTRRSVTGYVAMAGNHLLSWKSSKQDTVSLSSAEAEYKALSNLSREIIWISSLVNETQVLKSPTQIMVYVDNKAAIDLANSETAQNGFRTKHMDIRLHFVREHIQSKLLKLKYIKSNNNPADFLTKPVGRCTIKRSLQVLNVSYQSKSTSNLTTQSTQECWNAHSGTNPRKRRAQSGCLLIKLQNNKRVVCGSRSDVRDVKKLIEHDQRSSNFNFVTPNSNSSKLLDRISTPFIVAPKISKRLLDEFKDLFPEDIPAVSDAAESEGLFRDGSFPDKLQDESSKVRHKIVLTSPDVIVNERQYPYPRKYLTAWRTLLEQHLTAGRIRRSTSQYASPSMIIPKRDSAALPRWVCDYRTLNSYTVRDRSPLPNVDELVRLVASGKVFSILDQTNAFFQTRMREADIPLTAVKTPWGLMEWCVMPMGLTNAPATHQARMEEALGELVNSICVVYLDDIVIFSDCFTEHEHHVRRVLERLRAANLYCSPKKTKLFQRKVKFLGHWISADGICADEEKVTDILNWPSPSSARGVKKFLGTVQWMKKFIHGLQKYVGTLTPLTSSKLDPKSFRWGEKEEAAFANIKRLMTSLPCLKNIDYESNDPLWLFTDASGYGLGAALFQGKEWKTASPIAYESHLMTPAEKNYPVHEQELLAVIHALQKWKMLLLGMKVNVMSDHHSLTYLLKQRNLSRRQARWTEILADFDLRFQYIKGEDNLVADALSRKDNPEDDPEIEQADISCVAALTELGSELSNTLKTAILAGYDHDEFCRSFQKVLPLREECTDIDGLLFIDHRLVIPAVGDIRSKLMDEAHTRLGHLGYLKTITELRRNFFWPHMAKEVAQFVASCTTCQKTKAPTTSPTGKMMTPSFPRQPLSDLAIDFVGPLRSSNHYDMILTCTCRLSGFTRIIPVLQTDTAEKTAGRLFNGWMAMFGAPTSILSDRDKAWTSKFWKSLMHRMNIQFHMTSAFHPQADGRSERSNKTIGQILRSFTAKRQSRWLDSLPAVEFAINSALNVSTGFSPFELIFGRKPRLFPSKEGPPDSPPSLSVWLNQREGAWLDARDALWVSRVKQAIQHNKHQRDLPPLSAGSWVLLNSADWRGRHQGGVDKLKERFEGPYKVLRVFNNGQNVELELPEGDKRHCSLHISKIKPYFFREEEAPLDSPKVSSSQAVAPPSDDSTTL</sequence>
<dbReference type="EMBL" id="CM045871">
    <property type="protein sequence ID" value="KAI7951956.1"/>
    <property type="molecule type" value="Genomic_DNA"/>
</dbReference>
<evidence type="ECO:0000313" key="2">
    <source>
        <dbReference type="Proteomes" id="UP001060170"/>
    </source>
</evidence>
<organism evidence="1 2">
    <name type="scientific">Puccinia striiformis f. sp. tritici</name>
    <dbReference type="NCBI Taxonomy" id="168172"/>
    <lineage>
        <taxon>Eukaryota</taxon>
        <taxon>Fungi</taxon>
        <taxon>Dikarya</taxon>
        <taxon>Basidiomycota</taxon>
        <taxon>Pucciniomycotina</taxon>
        <taxon>Pucciniomycetes</taxon>
        <taxon>Pucciniales</taxon>
        <taxon>Pucciniaceae</taxon>
        <taxon>Puccinia</taxon>
    </lineage>
</organism>
<accession>A0ACC0EF00</accession>
<keyword evidence="2" id="KW-1185">Reference proteome</keyword>
<proteinExistence type="predicted"/>
<name>A0ACC0EF00_9BASI</name>
<protein>
    <submittedName>
        <fullName evidence="1">Uncharacterized protein</fullName>
    </submittedName>
</protein>
<comment type="caution">
    <text evidence="1">The sequence shown here is derived from an EMBL/GenBank/DDBJ whole genome shotgun (WGS) entry which is preliminary data.</text>
</comment>
<evidence type="ECO:0000313" key="1">
    <source>
        <dbReference type="EMBL" id="KAI7951956.1"/>
    </source>
</evidence>
<dbReference type="Proteomes" id="UP001060170">
    <property type="component" value="Chromosome 7"/>
</dbReference>
<gene>
    <name evidence="1" type="ORF">MJO28_007640</name>
</gene>
<reference evidence="1 2" key="3">
    <citation type="journal article" date="2022" name="Microbiol. Spectr.">
        <title>Folding features and dynamics of 3D genome architecture in plant fungal pathogens.</title>
        <authorList>
            <person name="Xia C."/>
        </authorList>
    </citation>
    <scope>NUCLEOTIDE SEQUENCE [LARGE SCALE GENOMIC DNA]</scope>
    <source>
        <strain evidence="1 2">93-210</strain>
    </source>
</reference>
<reference evidence="2" key="1">
    <citation type="journal article" date="2018" name="BMC Genomics">
        <title>Genomic insights into host adaptation between the wheat stripe rust pathogen (Puccinia striiformis f. sp. tritici) and the barley stripe rust pathogen (Puccinia striiformis f. sp. hordei).</title>
        <authorList>
            <person name="Xia C."/>
            <person name="Wang M."/>
            <person name="Yin C."/>
            <person name="Cornejo O.E."/>
            <person name="Hulbert S.H."/>
            <person name="Chen X."/>
        </authorList>
    </citation>
    <scope>NUCLEOTIDE SEQUENCE [LARGE SCALE GENOMIC DNA]</scope>
    <source>
        <strain evidence="2">93-210</strain>
    </source>
</reference>
<reference evidence="2" key="2">
    <citation type="journal article" date="2018" name="Mol. Plant Microbe Interact.">
        <title>Genome sequence resources for the wheat stripe rust pathogen (Puccinia striiformis f. sp. tritici) and the barley stripe rust pathogen (Puccinia striiformis f. sp. hordei).</title>
        <authorList>
            <person name="Xia C."/>
            <person name="Wang M."/>
            <person name="Yin C."/>
            <person name="Cornejo O.E."/>
            <person name="Hulbert S.H."/>
            <person name="Chen X."/>
        </authorList>
    </citation>
    <scope>NUCLEOTIDE SEQUENCE [LARGE SCALE GENOMIC DNA]</scope>
    <source>
        <strain evidence="2">93-210</strain>
    </source>
</reference>